<keyword evidence="2" id="KW-0812">Transmembrane</keyword>
<evidence type="ECO:0000313" key="4">
    <source>
        <dbReference type="Proteomes" id="UP000215902"/>
    </source>
</evidence>
<name>A0A267GTK4_9PLAT</name>
<keyword evidence="2" id="KW-1133">Transmembrane helix</keyword>
<keyword evidence="4" id="KW-1185">Reference proteome</keyword>
<keyword evidence="2" id="KW-0472">Membrane</keyword>
<feature type="compositionally biased region" description="Basic and acidic residues" evidence="1">
    <location>
        <begin position="89"/>
        <end position="99"/>
    </location>
</feature>
<evidence type="ECO:0000256" key="1">
    <source>
        <dbReference type="SAM" id="MobiDB-lite"/>
    </source>
</evidence>
<dbReference type="Proteomes" id="UP000215902">
    <property type="component" value="Unassembled WGS sequence"/>
</dbReference>
<accession>A0A267GTK4</accession>
<gene>
    <name evidence="3" type="ORF">BOX15_Mlig029622g2</name>
</gene>
<protein>
    <submittedName>
        <fullName evidence="3">Uncharacterized protein</fullName>
    </submittedName>
</protein>
<dbReference type="EMBL" id="NIVC01000152">
    <property type="protein sequence ID" value="PAA89353.1"/>
    <property type="molecule type" value="Genomic_DNA"/>
</dbReference>
<feature type="non-terminal residue" evidence="3">
    <location>
        <position position="1"/>
    </location>
</feature>
<proteinExistence type="predicted"/>
<evidence type="ECO:0000313" key="3">
    <source>
        <dbReference type="EMBL" id="PAA89353.1"/>
    </source>
</evidence>
<dbReference type="AlphaFoldDB" id="A0A267GTK4"/>
<reference evidence="3 4" key="1">
    <citation type="submission" date="2017-06" db="EMBL/GenBank/DDBJ databases">
        <title>A platform for efficient transgenesis in Macrostomum lignano, a flatworm model organism for stem cell research.</title>
        <authorList>
            <person name="Berezikov E."/>
        </authorList>
    </citation>
    <scope>NUCLEOTIDE SEQUENCE [LARGE SCALE GENOMIC DNA]</scope>
    <source>
        <strain evidence="3">DV1</strain>
        <tissue evidence="3">Whole organism</tissue>
    </source>
</reference>
<comment type="caution">
    <text evidence="3">The sequence shown here is derived from an EMBL/GenBank/DDBJ whole genome shotgun (WGS) entry which is preliminary data.</text>
</comment>
<sequence length="131" mass="14839">CDNSVQEIRKQNQAVICQALIMISMRFTWLQVLLLLLVAAISLAPSEVDAGGFDFFAGSGRRHHGVISPGFPAMGKRRPAAPQDEGEPPGERETRRWTSDRGIGQLLMRQQRRLQGRLGQRFRRIWWRSAA</sequence>
<feature type="transmembrane region" description="Helical" evidence="2">
    <location>
        <begin position="19"/>
        <end position="44"/>
    </location>
</feature>
<evidence type="ECO:0000256" key="2">
    <source>
        <dbReference type="SAM" id="Phobius"/>
    </source>
</evidence>
<organism evidence="3 4">
    <name type="scientific">Macrostomum lignano</name>
    <dbReference type="NCBI Taxonomy" id="282301"/>
    <lineage>
        <taxon>Eukaryota</taxon>
        <taxon>Metazoa</taxon>
        <taxon>Spiralia</taxon>
        <taxon>Lophotrochozoa</taxon>
        <taxon>Platyhelminthes</taxon>
        <taxon>Rhabditophora</taxon>
        <taxon>Macrostomorpha</taxon>
        <taxon>Macrostomida</taxon>
        <taxon>Macrostomidae</taxon>
        <taxon>Macrostomum</taxon>
    </lineage>
</organism>
<feature type="region of interest" description="Disordered" evidence="1">
    <location>
        <begin position="67"/>
        <end position="104"/>
    </location>
</feature>